<feature type="signal peptide" evidence="1">
    <location>
        <begin position="1"/>
        <end position="21"/>
    </location>
</feature>
<gene>
    <name evidence="2" type="ORF">HS961_01015</name>
</gene>
<protein>
    <submittedName>
        <fullName evidence="2">Uncharacterized protein</fullName>
    </submittedName>
</protein>
<proteinExistence type="predicted"/>
<dbReference type="RefSeq" id="WP_182325964.1">
    <property type="nucleotide sequence ID" value="NZ_CP058554.1"/>
</dbReference>
<dbReference type="Proteomes" id="UP000515240">
    <property type="component" value="Chromosome"/>
</dbReference>
<organism evidence="2 3">
    <name type="scientific">Comamonas piscis</name>
    <dbReference type="NCBI Taxonomy" id="1562974"/>
    <lineage>
        <taxon>Bacteria</taxon>
        <taxon>Pseudomonadati</taxon>
        <taxon>Pseudomonadota</taxon>
        <taxon>Betaproteobacteria</taxon>
        <taxon>Burkholderiales</taxon>
        <taxon>Comamonadaceae</taxon>
        <taxon>Comamonas</taxon>
    </lineage>
</organism>
<evidence type="ECO:0000256" key="1">
    <source>
        <dbReference type="SAM" id="SignalP"/>
    </source>
</evidence>
<dbReference type="AlphaFoldDB" id="A0A7G5EC02"/>
<keyword evidence="1" id="KW-0732">Signal</keyword>
<accession>A0A7G5EC02</accession>
<dbReference type="KEGG" id="cpis:HS961_01015"/>
<feature type="chain" id="PRO_5028953969" evidence="1">
    <location>
        <begin position="22"/>
        <end position="195"/>
    </location>
</feature>
<evidence type="ECO:0000313" key="2">
    <source>
        <dbReference type="EMBL" id="QMV71527.1"/>
    </source>
</evidence>
<dbReference type="PROSITE" id="PS51257">
    <property type="entry name" value="PROKAR_LIPOPROTEIN"/>
    <property type="match status" value="1"/>
</dbReference>
<sequence length="195" mass="21139">MRLAATPLLLACLLASTAACAKDASDYSAQELVEALTQRLSKSLLAGPTRDAPANTTAIVVLEGKALPLAAKLQSTPGMRLLSKEQLVAEQRANFLIISQLGQQGPDMLVDYETPNNASFGTLRIQQKDGKLVFKAEDTYRSSSGARATYARLYGGQACRNGSEMAYRFNYADSYARSGECPVERFPKSDSAFEW</sequence>
<keyword evidence="3" id="KW-1185">Reference proteome</keyword>
<dbReference type="EMBL" id="CP058554">
    <property type="protein sequence ID" value="QMV71527.1"/>
    <property type="molecule type" value="Genomic_DNA"/>
</dbReference>
<reference evidence="2 3" key="1">
    <citation type="journal article" date="2020" name="G3 (Bethesda)">
        <title>CeMbio - The Caenorhabditis elegans Microbiome Resource.</title>
        <authorList>
            <person name="Dirksen P."/>
            <person name="Assie A."/>
            <person name="Zimmermann J."/>
            <person name="Zhang F."/>
            <person name="Tietje A.M."/>
            <person name="Marsh S.A."/>
            <person name="Felix M.A."/>
            <person name="Shapira M."/>
            <person name="Kaleta C."/>
            <person name="Schulenburg H."/>
            <person name="Samuel B."/>
        </authorList>
    </citation>
    <scope>NUCLEOTIDE SEQUENCE [LARGE SCALE GENOMIC DNA]</scope>
    <source>
        <strain evidence="2 3">BIGb0172</strain>
    </source>
</reference>
<name>A0A7G5EC02_9BURK</name>
<evidence type="ECO:0000313" key="3">
    <source>
        <dbReference type="Proteomes" id="UP000515240"/>
    </source>
</evidence>